<dbReference type="EMBL" id="JACMSC010000021">
    <property type="protein sequence ID" value="KAG6470512.1"/>
    <property type="molecule type" value="Genomic_DNA"/>
</dbReference>
<dbReference type="Pfam" id="PF25597">
    <property type="entry name" value="SH3_retrovirus"/>
    <property type="match status" value="1"/>
</dbReference>
<evidence type="ECO:0000259" key="2">
    <source>
        <dbReference type="Pfam" id="PF07727"/>
    </source>
</evidence>
<dbReference type="Gene3D" id="3.30.420.10">
    <property type="entry name" value="Ribonuclease H-like superfamily/Ribonuclease H"/>
    <property type="match status" value="2"/>
</dbReference>
<dbReference type="Pfam" id="PF07727">
    <property type="entry name" value="RVT_2"/>
    <property type="match status" value="2"/>
</dbReference>
<dbReference type="InterPro" id="IPR043502">
    <property type="entry name" value="DNA/RNA_pol_sf"/>
</dbReference>
<evidence type="ECO:0000313" key="5">
    <source>
        <dbReference type="Proteomes" id="UP000734854"/>
    </source>
</evidence>
<feature type="compositionally biased region" description="Low complexity" evidence="1">
    <location>
        <begin position="157"/>
        <end position="186"/>
    </location>
</feature>
<dbReference type="SUPFAM" id="SSF56672">
    <property type="entry name" value="DNA/RNA polymerases"/>
    <property type="match status" value="2"/>
</dbReference>
<dbReference type="InterPro" id="IPR012337">
    <property type="entry name" value="RNaseH-like_sf"/>
</dbReference>
<dbReference type="PANTHER" id="PTHR11439">
    <property type="entry name" value="GAG-POL-RELATED RETROTRANSPOSON"/>
    <property type="match status" value="1"/>
</dbReference>
<feature type="domain" description="Retroviral polymerase SH3-like" evidence="3">
    <location>
        <begin position="61"/>
        <end position="123"/>
    </location>
</feature>
<dbReference type="InterPro" id="IPR036397">
    <property type="entry name" value="RNaseH_sf"/>
</dbReference>
<sequence length="835" mass="93877">MAMARSLLKGTHMPARFWGEAVRHAVYLLNRLPTKALGERTPFEAWMGRKPHLAHLKVFGCIAYAKNTTPHLKKLDDRSSPMVYLGVEEGCKAHRLFDPRHNKLQVSRDVIFQENNEWTWKAGADKEDLPEFVVVNAFNTDEVIVTADIEAAAEDVTPSSSLATPSSTRASSPSTPSSSTQATTSPESHEGPVRYRSIADIYANTEEIIGIDEEENEVMLMMSKEPTCYQEAATEACWSLKELGFKKCNQEHAVYTRGKREASILVGVYVDDLIVTGRSTEGINKFKQQMMTEFEMSDLGLLSYYLGIEVEQQKSRILLRQSAYAKKILSQFQMADCNATKQPMEPKTQLHKDLEGTRIIGCLRYLLHTRPDLSYSVGMASRYMEKPTSMHHKVVKQILRYLKGTIYFGLAYTKGPQEISIFGYSDSDLAGDLDGRKSTSGMAFYFNESLVSWNSQKQKTVALSSCEAEFMAATTAACQALWLRSLASELTGRSTEGINKFKQQMMTEFEMSDLGLLSYYLGIEVEQQKSRILLRQSAYAKKILSQFQMADCNATKQPMEPKTQLHKDLEGTPIDATEYRCVIGCLRYLLHTRPDLSYSVGMASRYMEKPTSMHHKVVKQILRYLKGTIYFGLAYTKGPQEISIFGYSDSDLAGDLDGRKSTSGMAFYFNESLVSWNSQKQKTVALSSCEAEFMAATTAACQALWLRSLASELTVMAMARSLLKGTHMPARFWGEAVRHAVYLLNRLPTKALGERTPFEAWMGRKPHLAHLKVFGCIAYAKNTTPHLKKLDDRSSPMVYLGVEEGCKAHEWTWNAGADKEDLPEFVVVNAFNTTK</sequence>
<evidence type="ECO:0000259" key="3">
    <source>
        <dbReference type="Pfam" id="PF25597"/>
    </source>
</evidence>
<gene>
    <name evidence="4" type="ORF">ZIOFF_071585</name>
</gene>
<keyword evidence="5" id="KW-1185">Reference proteome</keyword>
<dbReference type="CDD" id="cd09272">
    <property type="entry name" value="RNase_HI_RT_Ty1"/>
    <property type="match status" value="2"/>
</dbReference>
<comment type="caution">
    <text evidence="4">The sequence shown here is derived from an EMBL/GenBank/DDBJ whole genome shotgun (WGS) entry which is preliminary data.</text>
</comment>
<dbReference type="AlphaFoldDB" id="A0A8J5C9V4"/>
<reference evidence="4 5" key="1">
    <citation type="submission" date="2020-08" db="EMBL/GenBank/DDBJ databases">
        <title>Plant Genome Project.</title>
        <authorList>
            <person name="Zhang R.-G."/>
        </authorList>
    </citation>
    <scope>NUCLEOTIDE SEQUENCE [LARGE SCALE GENOMIC DNA]</scope>
    <source>
        <tissue evidence="4">Rhizome</tissue>
    </source>
</reference>
<dbReference type="InterPro" id="IPR057670">
    <property type="entry name" value="SH3_retrovirus"/>
</dbReference>
<dbReference type="GO" id="GO:0003676">
    <property type="term" value="F:nucleic acid binding"/>
    <property type="evidence" value="ECO:0007669"/>
    <property type="project" value="InterPro"/>
</dbReference>
<protein>
    <recommendedName>
        <fullName evidence="6">Reverse transcriptase Ty1/copia-type domain-containing protein</fullName>
    </recommendedName>
</protein>
<evidence type="ECO:0000256" key="1">
    <source>
        <dbReference type="SAM" id="MobiDB-lite"/>
    </source>
</evidence>
<dbReference type="SUPFAM" id="SSF53098">
    <property type="entry name" value="Ribonuclease H-like"/>
    <property type="match status" value="2"/>
</dbReference>
<dbReference type="PANTHER" id="PTHR11439:SF515">
    <property type="entry name" value="GAG-POL POLYPROTEIN"/>
    <property type="match status" value="1"/>
</dbReference>
<organism evidence="4 5">
    <name type="scientific">Zingiber officinale</name>
    <name type="common">Ginger</name>
    <name type="synonym">Amomum zingiber</name>
    <dbReference type="NCBI Taxonomy" id="94328"/>
    <lineage>
        <taxon>Eukaryota</taxon>
        <taxon>Viridiplantae</taxon>
        <taxon>Streptophyta</taxon>
        <taxon>Embryophyta</taxon>
        <taxon>Tracheophyta</taxon>
        <taxon>Spermatophyta</taxon>
        <taxon>Magnoliopsida</taxon>
        <taxon>Liliopsida</taxon>
        <taxon>Zingiberales</taxon>
        <taxon>Zingiberaceae</taxon>
        <taxon>Zingiber</taxon>
    </lineage>
</organism>
<dbReference type="Proteomes" id="UP000734854">
    <property type="component" value="Unassembled WGS sequence"/>
</dbReference>
<evidence type="ECO:0000313" key="4">
    <source>
        <dbReference type="EMBL" id="KAG6470512.1"/>
    </source>
</evidence>
<proteinExistence type="predicted"/>
<feature type="domain" description="Reverse transcriptase Ty1/copia-type" evidence="2">
    <location>
        <begin position="225"/>
        <end position="345"/>
    </location>
</feature>
<name>A0A8J5C9V4_ZINOF</name>
<feature type="region of interest" description="Disordered" evidence="1">
    <location>
        <begin position="155"/>
        <end position="194"/>
    </location>
</feature>
<dbReference type="InterPro" id="IPR013103">
    <property type="entry name" value="RVT_2"/>
</dbReference>
<accession>A0A8J5C9V4</accession>
<feature type="domain" description="Reverse transcriptase Ty1/copia-type" evidence="2">
    <location>
        <begin position="490"/>
        <end position="560"/>
    </location>
</feature>
<evidence type="ECO:0008006" key="6">
    <source>
        <dbReference type="Google" id="ProtNLM"/>
    </source>
</evidence>